<reference evidence="6" key="1">
    <citation type="submission" date="2017-02" db="EMBL/GenBank/DDBJ databases">
        <authorList>
            <person name="Varghese N."/>
            <person name="Submissions S."/>
        </authorList>
    </citation>
    <scope>NUCLEOTIDE SEQUENCE [LARGE SCALE GENOMIC DNA]</scope>
    <source>
        <strain evidence="6">DSM 24091</strain>
    </source>
</reference>
<feature type="coiled-coil region" evidence="3">
    <location>
        <begin position="56"/>
        <end position="83"/>
    </location>
</feature>
<dbReference type="Proteomes" id="UP000190150">
    <property type="component" value="Unassembled WGS sequence"/>
</dbReference>
<name>A0A1T5CXJ8_9SPHI</name>
<dbReference type="PRINTS" id="PR00455">
    <property type="entry name" value="HTHTETR"/>
</dbReference>
<dbReference type="EMBL" id="FUZF01000005">
    <property type="protein sequence ID" value="SKB64184.1"/>
    <property type="molecule type" value="Genomic_DNA"/>
</dbReference>
<dbReference type="RefSeq" id="WP_079642593.1">
    <property type="nucleotide sequence ID" value="NZ_FUZF01000005.1"/>
</dbReference>
<feature type="domain" description="HTH tetR-type" evidence="4">
    <location>
        <begin position="6"/>
        <end position="66"/>
    </location>
</feature>
<evidence type="ECO:0000259" key="4">
    <source>
        <dbReference type="PROSITE" id="PS50977"/>
    </source>
</evidence>
<dbReference type="InterPro" id="IPR009057">
    <property type="entry name" value="Homeodomain-like_sf"/>
</dbReference>
<dbReference type="AlphaFoldDB" id="A0A1T5CXJ8"/>
<evidence type="ECO:0000256" key="3">
    <source>
        <dbReference type="SAM" id="Coils"/>
    </source>
</evidence>
<evidence type="ECO:0000313" key="6">
    <source>
        <dbReference type="Proteomes" id="UP000190150"/>
    </source>
</evidence>
<dbReference type="SUPFAM" id="SSF46689">
    <property type="entry name" value="Homeodomain-like"/>
    <property type="match status" value="1"/>
</dbReference>
<keyword evidence="3" id="KW-0175">Coiled coil</keyword>
<dbReference type="PROSITE" id="PS50977">
    <property type="entry name" value="HTH_TETR_2"/>
    <property type="match status" value="1"/>
</dbReference>
<organism evidence="5 6">
    <name type="scientific">Sphingobacterium nematocida</name>
    <dbReference type="NCBI Taxonomy" id="1513896"/>
    <lineage>
        <taxon>Bacteria</taxon>
        <taxon>Pseudomonadati</taxon>
        <taxon>Bacteroidota</taxon>
        <taxon>Sphingobacteriia</taxon>
        <taxon>Sphingobacteriales</taxon>
        <taxon>Sphingobacteriaceae</taxon>
        <taxon>Sphingobacterium</taxon>
    </lineage>
</organism>
<sequence>MPKNADEKRLKILETAKRRFAHYGMGKTTMAEIAKDLSFSKALLYYYFPDKNSLYAAVLEHVVEELEEDIAESIKDINSVSESIVIVLEKRMEFVKKYYYILEYTVLMRKDLSSELDQLLIDSFENQREVIKNVFRKGVERGELMDVDLAEISKIFLFSSMGMRLVVVKDLKSSFIPNKEEFDAILAMQKKMATIFIRGLKA</sequence>
<dbReference type="PANTHER" id="PTHR30328">
    <property type="entry name" value="TRANSCRIPTIONAL REPRESSOR"/>
    <property type="match status" value="1"/>
</dbReference>
<feature type="DNA-binding region" description="H-T-H motif" evidence="2">
    <location>
        <begin position="29"/>
        <end position="48"/>
    </location>
</feature>
<dbReference type="InterPro" id="IPR036271">
    <property type="entry name" value="Tet_transcr_reg_TetR-rel_C_sf"/>
</dbReference>
<dbReference type="Gene3D" id="1.10.357.10">
    <property type="entry name" value="Tetracycline Repressor, domain 2"/>
    <property type="match status" value="1"/>
</dbReference>
<keyword evidence="1 2" id="KW-0238">DNA-binding</keyword>
<dbReference type="PANTHER" id="PTHR30328:SF54">
    <property type="entry name" value="HTH-TYPE TRANSCRIPTIONAL REPRESSOR SCO4008"/>
    <property type="match status" value="1"/>
</dbReference>
<keyword evidence="6" id="KW-1185">Reference proteome</keyword>
<dbReference type="InterPro" id="IPR050109">
    <property type="entry name" value="HTH-type_TetR-like_transc_reg"/>
</dbReference>
<protein>
    <submittedName>
        <fullName evidence="5">Transcriptional regulator, TetR family</fullName>
    </submittedName>
</protein>
<proteinExistence type="predicted"/>
<dbReference type="SUPFAM" id="SSF48498">
    <property type="entry name" value="Tetracyclin repressor-like, C-terminal domain"/>
    <property type="match status" value="1"/>
</dbReference>
<evidence type="ECO:0000313" key="5">
    <source>
        <dbReference type="EMBL" id="SKB64184.1"/>
    </source>
</evidence>
<gene>
    <name evidence="5" type="ORF">SAMN05660841_01636</name>
</gene>
<dbReference type="GO" id="GO:0003677">
    <property type="term" value="F:DNA binding"/>
    <property type="evidence" value="ECO:0007669"/>
    <property type="project" value="UniProtKB-UniRule"/>
</dbReference>
<dbReference type="InterPro" id="IPR001647">
    <property type="entry name" value="HTH_TetR"/>
</dbReference>
<dbReference type="OrthoDB" id="9802802at2"/>
<evidence type="ECO:0000256" key="2">
    <source>
        <dbReference type="PROSITE-ProRule" id="PRU00335"/>
    </source>
</evidence>
<dbReference type="STRING" id="1513896.SAMN05660841_01636"/>
<accession>A0A1T5CXJ8</accession>
<evidence type="ECO:0000256" key="1">
    <source>
        <dbReference type="ARBA" id="ARBA00023125"/>
    </source>
</evidence>
<dbReference type="Pfam" id="PF00440">
    <property type="entry name" value="TetR_N"/>
    <property type="match status" value="1"/>
</dbReference>
<dbReference type="Gene3D" id="1.10.10.60">
    <property type="entry name" value="Homeodomain-like"/>
    <property type="match status" value="1"/>
</dbReference>